<evidence type="ECO:0000313" key="1">
    <source>
        <dbReference type="EMBL" id="KAJ9591911.1"/>
    </source>
</evidence>
<organism evidence="1 2">
    <name type="scientific">Diploptera punctata</name>
    <name type="common">Pacific beetle cockroach</name>
    <dbReference type="NCBI Taxonomy" id="6984"/>
    <lineage>
        <taxon>Eukaryota</taxon>
        <taxon>Metazoa</taxon>
        <taxon>Ecdysozoa</taxon>
        <taxon>Arthropoda</taxon>
        <taxon>Hexapoda</taxon>
        <taxon>Insecta</taxon>
        <taxon>Pterygota</taxon>
        <taxon>Neoptera</taxon>
        <taxon>Polyneoptera</taxon>
        <taxon>Dictyoptera</taxon>
        <taxon>Blattodea</taxon>
        <taxon>Blaberoidea</taxon>
        <taxon>Blaberidae</taxon>
        <taxon>Diplopterinae</taxon>
        <taxon>Diploptera</taxon>
    </lineage>
</organism>
<comment type="caution">
    <text evidence="1">The sequence shown here is derived from an EMBL/GenBank/DDBJ whole genome shotgun (WGS) entry which is preliminary data.</text>
</comment>
<protein>
    <submittedName>
        <fullName evidence="1">Uncharacterized protein</fullName>
    </submittedName>
</protein>
<name>A0AAD8EIZ7_DIPPU</name>
<feature type="non-terminal residue" evidence="1">
    <location>
        <position position="1"/>
    </location>
</feature>
<proteinExistence type="predicted"/>
<evidence type="ECO:0000313" key="2">
    <source>
        <dbReference type="Proteomes" id="UP001233999"/>
    </source>
</evidence>
<dbReference type="EMBL" id="JASPKZ010003852">
    <property type="protein sequence ID" value="KAJ9591911.1"/>
    <property type="molecule type" value="Genomic_DNA"/>
</dbReference>
<dbReference type="AlphaFoldDB" id="A0AAD8EIZ7"/>
<sequence>RRIFGILGHQKSSETGAIKTQMVSRMDAVYDVGSYILPLSVRLLIVRSGAFDTKLMIYFSDHFMSKLFFTSRGYQPLSKPLFLEGRELEFRS</sequence>
<reference evidence="1" key="1">
    <citation type="journal article" date="2023" name="IScience">
        <title>Live-bearing cockroach genome reveals convergent evolutionary mechanisms linked to viviparity in insects and beyond.</title>
        <authorList>
            <person name="Fouks B."/>
            <person name="Harrison M.C."/>
            <person name="Mikhailova A.A."/>
            <person name="Marchal E."/>
            <person name="English S."/>
            <person name="Carruthers M."/>
            <person name="Jennings E.C."/>
            <person name="Chiamaka E.L."/>
            <person name="Frigard R.A."/>
            <person name="Pippel M."/>
            <person name="Attardo G.M."/>
            <person name="Benoit J.B."/>
            <person name="Bornberg-Bauer E."/>
            <person name="Tobe S.S."/>
        </authorList>
    </citation>
    <scope>NUCLEOTIDE SEQUENCE</scope>
    <source>
        <strain evidence="1">Stay&amp;Tobe</strain>
    </source>
</reference>
<dbReference type="Proteomes" id="UP001233999">
    <property type="component" value="Unassembled WGS sequence"/>
</dbReference>
<accession>A0AAD8EIZ7</accession>
<reference evidence="1" key="2">
    <citation type="submission" date="2023-05" db="EMBL/GenBank/DDBJ databases">
        <authorList>
            <person name="Fouks B."/>
        </authorList>
    </citation>
    <scope>NUCLEOTIDE SEQUENCE</scope>
    <source>
        <strain evidence="1">Stay&amp;Tobe</strain>
        <tissue evidence="1">Testes</tissue>
    </source>
</reference>
<feature type="non-terminal residue" evidence="1">
    <location>
        <position position="92"/>
    </location>
</feature>
<keyword evidence="2" id="KW-1185">Reference proteome</keyword>
<gene>
    <name evidence="1" type="ORF">L9F63_001513</name>
</gene>